<accession>A0A8S1H757</accession>
<dbReference type="Pfam" id="PF01681">
    <property type="entry name" value="C6"/>
    <property type="match status" value="1"/>
</dbReference>
<name>A0A8S1H757_9PELO</name>
<sequence length="115" mass="12509">MSPLALLLLSIFTVTVALPPKGCMSCLLAPLEERPHSGSSSVSKNFGPNRCFVQTVKCVGRTKESETFIQFNRGSKGVLAPIEQTIELTCSNSGEWEFNHLDFTLKVNSVSCLST</sequence>
<evidence type="ECO:0000256" key="1">
    <source>
        <dbReference type="SAM" id="SignalP"/>
    </source>
</evidence>
<proteinExistence type="predicted"/>
<gene>
    <name evidence="3" type="ORF">CAUJ_LOCUS5039</name>
</gene>
<evidence type="ECO:0000259" key="2">
    <source>
        <dbReference type="SMART" id="SM01048"/>
    </source>
</evidence>
<protein>
    <recommendedName>
        <fullName evidence="2">C6 domain-containing protein</fullName>
    </recommendedName>
</protein>
<dbReference type="SMART" id="SM01048">
    <property type="entry name" value="C6"/>
    <property type="match status" value="1"/>
</dbReference>
<feature type="domain" description="C6" evidence="2">
    <location>
        <begin position="23"/>
        <end position="112"/>
    </location>
</feature>
<dbReference type="AlphaFoldDB" id="A0A8S1H757"/>
<evidence type="ECO:0000313" key="3">
    <source>
        <dbReference type="EMBL" id="CAD6189120.1"/>
    </source>
</evidence>
<evidence type="ECO:0000313" key="4">
    <source>
        <dbReference type="Proteomes" id="UP000835052"/>
    </source>
</evidence>
<organism evidence="3 4">
    <name type="scientific">Caenorhabditis auriculariae</name>
    <dbReference type="NCBI Taxonomy" id="2777116"/>
    <lineage>
        <taxon>Eukaryota</taxon>
        <taxon>Metazoa</taxon>
        <taxon>Ecdysozoa</taxon>
        <taxon>Nematoda</taxon>
        <taxon>Chromadorea</taxon>
        <taxon>Rhabditida</taxon>
        <taxon>Rhabditina</taxon>
        <taxon>Rhabditomorpha</taxon>
        <taxon>Rhabditoidea</taxon>
        <taxon>Rhabditidae</taxon>
        <taxon>Peloderinae</taxon>
        <taxon>Caenorhabditis</taxon>
    </lineage>
</organism>
<feature type="chain" id="PRO_5035889483" description="C6 domain-containing protein" evidence="1">
    <location>
        <begin position="18"/>
        <end position="115"/>
    </location>
</feature>
<dbReference type="Proteomes" id="UP000835052">
    <property type="component" value="Unassembled WGS sequence"/>
</dbReference>
<dbReference type="OrthoDB" id="5837326at2759"/>
<dbReference type="InterPro" id="IPR002601">
    <property type="entry name" value="C6_domain"/>
</dbReference>
<feature type="signal peptide" evidence="1">
    <location>
        <begin position="1"/>
        <end position="17"/>
    </location>
</feature>
<reference evidence="3" key="1">
    <citation type="submission" date="2020-10" db="EMBL/GenBank/DDBJ databases">
        <authorList>
            <person name="Kikuchi T."/>
        </authorList>
    </citation>
    <scope>NUCLEOTIDE SEQUENCE</scope>
    <source>
        <strain evidence="3">NKZ352</strain>
    </source>
</reference>
<dbReference type="EMBL" id="CAJGYM010000010">
    <property type="protein sequence ID" value="CAD6189120.1"/>
    <property type="molecule type" value="Genomic_DNA"/>
</dbReference>
<comment type="caution">
    <text evidence="3">The sequence shown here is derived from an EMBL/GenBank/DDBJ whole genome shotgun (WGS) entry which is preliminary data.</text>
</comment>
<keyword evidence="1" id="KW-0732">Signal</keyword>
<keyword evidence="4" id="KW-1185">Reference proteome</keyword>